<evidence type="ECO:0000313" key="2">
    <source>
        <dbReference type="EMBL" id="KAA6414864.1"/>
    </source>
</evidence>
<evidence type="ECO:0000313" key="3">
    <source>
        <dbReference type="Proteomes" id="UP000324767"/>
    </source>
</evidence>
<name>A0A5M8Q1L8_9LECA</name>
<organism evidence="2 3">
    <name type="scientific">Lasallia pustulata</name>
    <dbReference type="NCBI Taxonomy" id="136370"/>
    <lineage>
        <taxon>Eukaryota</taxon>
        <taxon>Fungi</taxon>
        <taxon>Dikarya</taxon>
        <taxon>Ascomycota</taxon>
        <taxon>Pezizomycotina</taxon>
        <taxon>Lecanoromycetes</taxon>
        <taxon>OSLEUM clade</taxon>
        <taxon>Umbilicariomycetidae</taxon>
        <taxon>Umbilicariales</taxon>
        <taxon>Umbilicariaceae</taxon>
        <taxon>Lasallia</taxon>
    </lineage>
</organism>
<proteinExistence type="predicted"/>
<protein>
    <submittedName>
        <fullName evidence="2">Uncharacterized protein</fullName>
    </submittedName>
</protein>
<reference evidence="2 3" key="1">
    <citation type="submission" date="2019-09" db="EMBL/GenBank/DDBJ databases">
        <title>The hologenome of the rock-dwelling lichen Lasallia pustulata.</title>
        <authorList>
            <person name="Greshake Tzovaras B."/>
            <person name="Segers F."/>
            <person name="Bicker A."/>
            <person name="Dal Grande F."/>
            <person name="Otte J."/>
            <person name="Hankeln T."/>
            <person name="Schmitt I."/>
            <person name="Ebersberger I."/>
        </authorList>
    </citation>
    <scope>NUCLEOTIDE SEQUENCE [LARGE SCALE GENOMIC DNA]</scope>
    <source>
        <strain evidence="2">A1-1</strain>
    </source>
</reference>
<feature type="region of interest" description="Disordered" evidence="1">
    <location>
        <begin position="63"/>
        <end position="86"/>
    </location>
</feature>
<dbReference type="AlphaFoldDB" id="A0A5M8Q1L8"/>
<evidence type="ECO:0000256" key="1">
    <source>
        <dbReference type="SAM" id="MobiDB-lite"/>
    </source>
</evidence>
<dbReference type="EMBL" id="VXIT01000002">
    <property type="protein sequence ID" value="KAA6414864.1"/>
    <property type="molecule type" value="Genomic_DNA"/>
</dbReference>
<sequence length="112" mass="12449">MGNTASNREGSEGHLKMMRLDYPDLSTPDIPYLARLLFLGLEDMPMAYLYREITTETAKALAPTEQENTPLQSLARAGRAHQRSRRPTLLSAVIKDLWDAFNASIASNASIL</sequence>
<gene>
    <name evidence="2" type="ORF">FRX48_01614</name>
</gene>
<accession>A0A5M8Q1L8</accession>
<comment type="caution">
    <text evidence="2">The sequence shown here is derived from an EMBL/GenBank/DDBJ whole genome shotgun (WGS) entry which is preliminary data.</text>
</comment>
<dbReference type="Proteomes" id="UP000324767">
    <property type="component" value="Unassembled WGS sequence"/>
</dbReference>